<evidence type="ECO:0000313" key="3">
    <source>
        <dbReference type="Proteomes" id="UP000789901"/>
    </source>
</evidence>
<keyword evidence="3" id="KW-1185">Reference proteome</keyword>
<dbReference type="EMBL" id="CAJVQB010000729">
    <property type="protein sequence ID" value="CAG8504376.1"/>
    <property type="molecule type" value="Genomic_DNA"/>
</dbReference>
<organism evidence="2 3">
    <name type="scientific">Gigaspora margarita</name>
    <dbReference type="NCBI Taxonomy" id="4874"/>
    <lineage>
        <taxon>Eukaryota</taxon>
        <taxon>Fungi</taxon>
        <taxon>Fungi incertae sedis</taxon>
        <taxon>Mucoromycota</taxon>
        <taxon>Glomeromycotina</taxon>
        <taxon>Glomeromycetes</taxon>
        <taxon>Diversisporales</taxon>
        <taxon>Gigasporaceae</taxon>
        <taxon>Gigaspora</taxon>
    </lineage>
</organism>
<feature type="non-terminal residue" evidence="2">
    <location>
        <position position="192"/>
    </location>
</feature>
<feature type="chain" id="PRO_5046221943" evidence="1">
    <location>
        <begin position="29"/>
        <end position="192"/>
    </location>
</feature>
<reference evidence="2 3" key="1">
    <citation type="submission" date="2021-06" db="EMBL/GenBank/DDBJ databases">
        <authorList>
            <person name="Kallberg Y."/>
            <person name="Tangrot J."/>
            <person name="Rosling A."/>
        </authorList>
    </citation>
    <scope>NUCLEOTIDE SEQUENCE [LARGE SCALE GENOMIC DNA]</scope>
    <source>
        <strain evidence="2 3">120-4 pot B 10/14</strain>
    </source>
</reference>
<comment type="caution">
    <text evidence="2">The sequence shown here is derived from an EMBL/GenBank/DDBJ whole genome shotgun (WGS) entry which is preliminary data.</text>
</comment>
<protein>
    <submittedName>
        <fullName evidence="2">26148_t:CDS:1</fullName>
    </submittedName>
</protein>
<evidence type="ECO:0000313" key="2">
    <source>
        <dbReference type="EMBL" id="CAG8504376.1"/>
    </source>
</evidence>
<feature type="signal peptide" evidence="1">
    <location>
        <begin position="1"/>
        <end position="28"/>
    </location>
</feature>
<proteinExistence type="predicted"/>
<dbReference type="Proteomes" id="UP000789901">
    <property type="component" value="Unassembled WGS sequence"/>
</dbReference>
<keyword evidence="1" id="KW-0732">Signal</keyword>
<evidence type="ECO:0000256" key="1">
    <source>
        <dbReference type="SAM" id="SignalP"/>
    </source>
</evidence>
<gene>
    <name evidence="2" type="ORF">GMARGA_LOCUS2361</name>
</gene>
<accession>A0ABM8W1Z4</accession>
<sequence>MRQILHSKQLLKLSILKIFLIKIPEVKCKHGGPPNNKCICGADKDKENVVHQKKTKAMQKLDKNNKILCLSNTNIDSYVPQDAILQIHNPIDDGNCGFWSLDIAIFKNKELWGSLQEYWFYSPEYAQLALDTFNAPVIVFGMNTTASIFFLLFKQKPGLHKRPIILQWYGSNHIVLVKLKPNRFVQTPPLNP</sequence>
<name>A0ABM8W1Z4_GIGMA</name>